<dbReference type="PRINTS" id="PR00032">
    <property type="entry name" value="HTHARAC"/>
</dbReference>
<name>A0A2V5KG62_9BACL</name>
<dbReference type="PROSITE" id="PS01124">
    <property type="entry name" value="HTH_ARAC_FAMILY_2"/>
    <property type="match status" value="1"/>
</dbReference>
<evidence type="ECO:0000256" key="3">
    <source>
        <dbReference type="ARBA" id="ARBA00023163"/>
    </source>
</evidence>
<dbReference type="InterPro" id="IPR010499">
    <property type="entry name" value="AraC_E-bd"/>
</dbReference>
<dbReference type="SMART" id="SM00871">
    <property type="entry name" value="AraC_E_bind"/>
    <property type="match status" value="1"/>
</dbReference>
<dbReference type="SMART" id="SM00342">
    <property type="entry name" value="HTH_ARAC"/>
    <property type="match status" value="1"/>
</dbReference>
<dbReference type="EMBL" id="QJVJ01000001">
    <property type="protein sequence ID" value="PYI57594.1"/>
    <property type="molecule type" value="Genomic_DNA"/>
</dbReference>
<keyword evidence="2" id="KW-0238">DNA-binding</keyword>
<keyword evidence="3" id="KW-0804">Transcription</keyword>
<organism evidence="5 6">
    <name type="scientific">Paenibacillus flagellatus</name>
    <dbReference type="NCBI Taxonomy" id="2211139"/>
    <lineage>
        <taxon>Bacteria</taxon>
        <taxon>Bacillati</taxon>
        <taxon>Bacillota</taxon>
        <taxon>Bacilli</taxon>
        <taxon>Bacillales</taxon>
        <taxon>Paenibacillaceae</taxon>
        <taxon>Paenibacillus</taxon>
    </lineage>
</organism>
<dbReference type="InterPro" id="IPR020449">
    <property type="entry name" value="Tscrpt_reg_AraC-type_HTH"/>
</dbReference>
<dbReference type="SUPFAM" id="SSF55136">
    <property type="entry name" value="Probable bacterial effector-binding domain"/>
    <property type="match status" value="1"/>
</dbReference>
<dbReference type="SUPFAM" id="SSF46689">
    <property type="entry name" value="Homeodomain-like"/>
    <property type="match status" value="2"/>
</dbReference>
<dbReference type="InterPro" id="IPR018060">
    <property type="entry name" value="HTH_AraC"/>
</dbReference>
<feature type="domain" description="HTH araC/xylS-type" evidence="4">
    <location>
        <begin position="8"/>
        <end position="106"/>
    </location>
</feature>
<dbReference type="PROSITE" id="PS00041">
    <property type="entry name" value="HTH_ARAC_FAMILY_1"/>
    <property type="match status" value="1"/>
</dbReference>
<dbReference type="OrthoDB" id="5337216at2"/>
<dbReference type="Pfam" id="PF12833">
    <property type="entry name" value="HTH_18"/>
    <property type="match status" value="1"/>
</dbReference>
<dbReference type="Pfam" id="PF14526">
    <property type="entry name" value="Cass2"/>
    <property type="match status" value="1"/>
</dbReference>
<dbReference type="GO" id="GO:0003700">
    <property type="term" value="F:DNA-binding transcription factor activity"/>
    <property type="evidence" value="ECO:0007669"/>
    <property type="project" value="InterPro"/>
</dbReference>
<dbReference type="InterPro" id="IPR018062">
    <property type="entry name" value="HTH_AraC-typ_CS"/>
</dbReference>
<evidence type="ECO:0000313" key="6">
    <source>
        <dbReference type="Proteomes" id="UP000247476"/>
    </source>
</evidence>
<dbReference type="InterPro" id="IPR029441">
    <property type="entry name" value="Cass2"/>
</dbReference>
<evidence type="ECO:0000256" key="2">
    <source>
        <dbReference type="ARBA" id="ARBA00023125"/>
    </source>
</evidence>
<dbReference type="RefSeq" id="WP_110838634.1">
    <property type="nucleotide sequence ID" value="NZ_QJVJ01000001.1"/>
</dbReference>
<dbReference type="PANTHER" id="PTHR47504">
    <property type="entry name" value="RIGHT ORIGIN-BINDING PROTEIN"/>
    <property type="match status" value="1"/>
</dbReference>
<accession>A0A2V5KG62</accession>
<dbReference type="InterPro" id="IPR011256">
    <property type="entry name" value="Reg_factor_effector_dom_sf"/>
</dbReference>
<gene>
    <name evidence="5" type="ORF">DLM86_03255</name>
</gene>
<keyword evidence="1" id="KW-0805">Transcription regulation</keyword>
<dbReference type="Proteomes" id="UP000247476">
    <property type="component" value="Unassembled WGS sequence"/>
</dbReference>
<dbReference type="AlphaFoldDB" id="A0A2V5KG62"/>
<keyword evidence="6" id="KW-1185">Reference proteome</keyword>
<sequence length="291" mass="32826">MDYYRSMQNAVDHIERRLHDELEIADIAAAAGFSSFHFQRLFQAITGFTVRGYIRHRRLTEAAAQLRGTDTGILDIAVACGYGSQEAFTRAFEQFAGLPPGEFRRAGETGFVPRRKIDFLERHRHAEREGMNVDKPDIVRLDPIAIAGREYRTTLEEGKQYADIPGFYFDFGQQGYFLRIPNRAAPDMAYGIACKFADDGGFSFIVGEQVSEIGADLDPALCGFVIPGGTYAVFRANGDADTVRRTREYVYGTWLPNSNYERTDGPDFEVTDVMRSSYPDAMRMNVYIPLQ</sequence>
<evidence type="ECO:0000259" key="4">
    <source>
        <dbReference type="PROSITE" id="PS01124"/>
    </source>
</evidence>
<dbReference type="Gene3D" id="3.20.80.10">
    <property type="entry name" value="Regulatory factor, effector binding domain"/>
    <property type="match status" value="1"/>
</dbReference>
<dbReference type="GO" id="GO:0043565">
    <property type="term" value="F:sequence-specific DNA binding"/>
    <property type="evidence" value="ECO:0007669"/>
    <property type="project" value="InterPro"/>
</dbReference>
<comment type="caution">
    <text evidence="5">The sequence shown here is derived from an EMBL/GenBank/DDBJ whole genome shotgun (WGS) entry which is preliminary data.</text>
</comment>
<dbReference type="PANTHER" id="PTHR47504:SF5">
    <property type="entry name" value="RIGHT ORIGIN-BINDING PROTEIN"/>
    <property type="match status" value="1"/>
</dbReference>
<proteinExistence type="predicted"/>
<dbReference type="InterPro" id="IPR009057">
    <property type="entry name" value="Homeodomain-like_sf"/>
</dbReference>
<evidence type="ECO:0000313" key="5">
    <source>
        <dbReference type="EMBL" id="PYI57594.1"/>
    </source>
</evidence>
<dbReference type="InterPro" id="IPR050959">
    <property type="entry name" value="MarA-like"/>
</dbReference>
<protein>
    <submittedName>
        <fullName evidence="5">AraC family transcriptional regulator</fullName>
    </submittedName>
</protein>
<reference evidence="5 6" key="1">
    <citation type="submission" date="2018-05" db="EMBL/GenBank/DDBJ databases">
        <title>Paenibacillus flagellatus sp. nov., isolated from selenium mineral soil.</title>
        <authorList>
            <person name="Dai X."/>
        </authorList>
    </citation>
    <scope>NUCLEOTIDE SEQUENCE [LARGE SCALE GENOMIC DNA]</scope>
    <source>
        <strain evidence="5 6">DXL2</strain>
    </source>
</reference>
<evidence type="ECO:0000256" key="1">
    <source>
        <dbReference type="ARBA" id="ARBA00023015"/>
    </source>
</evidence>
<dbReference type="Gene3D" id="1.10.10.60">
    <property type="entry name" value="Homeodomain-like"/>
    <property type="match status" value="2"/>
</dbReference>